<reference evidence="1" key="1">
    <citation type="submission" date="2023-04" db="EMBL/GenBank/DDBJ databases">
        <title>Ambrosiozyma monospora NBRC 10751.</title>
        <authorList>
            <person name="Ichikawa N."/>
            <person name="Sato H."/>
            <person name="Tonouchi N."/>
        </authorList>
    </citation>
    <scope>NUCLEOTIDE SEQUENCE</scope>
    <source>
        <strain evidence="1">NBRC 10751</strain>
    </source>
</reference>
<gene>
    <name evidence="1" type="ORF">Amon02_000454500</name>
</gene>
<evidence type="ECO:0000313" key="2">
    <source>
        <dbReference type="Proteomes" id="UP001165064"/>
    </source>
</evidence>
<accession>A0ACB5T3H2</accession>
<comment type="caution">
    <text evidence="1">The sequence shown here is derived from an EMBL/GenBank/DDBJ whole genome shotgun (WGS) entry which is preliminary data.</text>
</comment>
<name>A0ACB5T3H2_AMBMO</name>
<keyword evidence="2" id="KW-1185">Reference proteome</keyword>
<organism evidence="1 2">
    <name type="scientific">Ambrosiozyma monospora</name>
    <name type="common">Yeast</name>
    <name type="synonym">Endomycopsis monosporus</name>
    <dbReference type="NCBI Taxonomy" id="43982"/>
    <lineage>
        <taxon>Eukaryota</taxon>
        <taxon>Fungi</taxon>
        <taxon>Dikarya</taxon>
        <taxon>Ascomycota</taxon>
        <taxon>Saccharomycotina</taxon>
        <taxon>Pichiomycetes</taxon>
        <taxon>Pichiales</taxon>
        <taxon>Pichiaceae</taxon>
        <taxon>Ambrosiozyma</taxon>
    </lineage>
</organism>
<sequence>MLVSTLCGAEWESSDLSTSEILHLTRMAYWTIVLTERYCAMGTGVSSDLRVENQKVNLPHSKLKFTQVYSKLFDLSSQTPEVLEQLRKLSVWEIKLALMTKGEDIFVWLKEVDFLFKTGLIEGSREDILTKYTKFIFEIDNFKACVAKIVDPEVLSSLEFFLEVKAPGFTVKAILLQTLVQLFSTTVEQSVSDMEVATANRKLLFESILSIKDGYFHWTASDYLSNHFYLFTIHNLLKLLAFNSSTVFCNQSDQLVDFTTRLVYLITEMAYKYDDLFAHRVLVEYNSSVETDLIESLFCMEGLMAKDSNAHNELIHFNGFLNGQGDIVSQI</sequence>
<proteinExistence type="predicted"/>
<evidence type="ECO:0000313" key="1">
    <source>
        <dbReference type="EMBL" id="GME80633.1"/>
    </source>
</evidence>
<dbReference type="Proteomes" id="UP001165064">
    <property type="component" value="Unassembled WGS sequence"/>
</dbReference>
<dbReference type="EMBL" id="BSXS01003144">
    <property type="protein sequence ID" value="GME80633.1"/>
    <property type="molecule type" value="Genomic_DNA"/>
</dbReference>
<protein>
    <submittedName>
        <fullName evidence="1">Unnamed protein product</fullName>
    </submittedName>
</protein>